<feature type="region of interest" description="Disordered" evidence="1">
    <location>
        <begin position="18"/>
        <end position="49"/>
    </location>
</feature>
<gene>
    <name evidence="2" type="ORF">FGO68_gene14730</name>
</gene>
<protein>
    <submittedName>
        <fullName evidence="2">Uncharacterized protein</fullName>
    </submittedName>
</protein>
<dbReference type="OrthoDB" id="10669963at2759"/>
<organism evidence="2 3">
    <name type="scientific">Halteria grandinella</name>
    <dbReference type="NCBI Taxonomy" id="5974"/>
    <lineage>
        <taxon>Eukaryota</taxon>
        <taxon>Sar</taxon>
        <taxon>Alveolata</taxon>
        <taxon>Ciliophora</taxon>
        <taxon>Intramacronucleata</taxon>
        <taxon>Spirotrichea</taxon>
        <taxon>Stichotrichia</taxon>
        <taxon>Sporadotrichida</taxon>
        <taxon>Halteriidae</taxon>
        <taxon>Halteria</taxon>
    </lineage>
</organism>
<dbReference type="EMBL" id="RRYP01013249">
    <property type="protein sequence ID" value="TNV76616.1"/>
    <property type="molecule type" value="Genomic_DNA"/>
</dbReference>
<dbReference type="AlphaFoldDB" id="A0A8J8NM02"/>
<feature type="compositionally biased region" description="Basic and acidic residues" evidence="1">
    <location>
        <begin position="21"/>
        <end position="31"/>
    </location>
</feature>
<feature type="compositionally biased region" description="Low complexity" evidence="1">
    <location>
        <begin position="32"/>
        <end position="41"/>
    </location>
</feature>
<evidence type="ECO:0000256" key="1">
    <source>
        <dbReference type="SAM" id="MobiDB-lite"/>
    </source>
</evidence>
<name>A0A8J8NM02_HALGN</name>
<proteinExistence type="predicted"/>
<keyword evidence="3" id="KW-1185">Reference proteome</keyword>
<accession>A0A8J8NM02</accession>
<dbReference type="Proteomes" id="UP000785679">
    <property type="component" value="Unassembled WGS sequence"/>
</dbReference>
<sequence>MGNQDVVMAIERYNLEAEEIKEEKEEQKENENSVSSTSSSTQKKKKSGGEPKCLSFYFTVDTFTGTRNPEFVKILGEDLKQVNIKEQHNVDVVTSNYPDVLVGMVWVDSGVWPKYTSKLSQIQSQRPNQHDWYITNKEKQLRLSNGKIQKLTRLLPNISKVIKSIMV</sequence>
<comment type="caution">
    <text evidence="2">The sequence shown here is derived from an EMBL/GenBank/DDBJ whole genome shotgun (WGS) entry which is preliminary data.</text>
</comment>
<reference evidence="2" key="1">
    <citation type="submission" date="2019-06" db="EMBL/GenBank/DDBJ databases">
        <authorList>
            <person name="Zheng W."/>
        </authorList>
    </citation>
    <scope>NUCLEOTIDE SEQUENCE</scope>
    <source>
        <strain evidence="2">QDHG01</strain>
    </source>
</reference>
<evidence type="ECO:0000313" key="2">
    <source>
        <dbReference type="EMBL" id="TNV76616.1"/>
    </source>
</evidence>
<evidence type="ECO:0000313" key="3">
    <source>
        <dbReference type="Proteomes" id="UP000785679"/>
    </source>
</evidence>